<name>A0A2S5BFU0_9BASI</name>
<dbReference type="InterPro" id="IPR037027">
    <property type="entry name" value="YqgF/RNaseH-like_dom_sf"/>
</dbReference>
<dbReference type="InterPro" id="IPR028083">
    <property type="entry name" value="Spt6_acidic_N_dom"/>
</dbReference>
<dbReference type="Gene3D" id="1.10.10.2740">
    <property type="entry name" value="Spt6, Death-like domain"/>
    <property type="match status" value="1"/>
</dbReference>
<dbReference type="InterPro" id="IPR036860">
    <property type="entry name" value="SH2_dom_sf"/>
</dbReference>
<dbReference type="FunFam" id="1.10.150.850:FF:000001">
    <property type="entry name" value="Transcription elongation factor spt6"/>
    <property type="match status" value="1"/>
</dbReference>
<dbReference type="Gene3D" id="3.30.420.140">
    <property type="entry name" value="YqgF/RNase H-like domain"/>
    <property type="match status" value="1"/>
</dbReference>
<proteinExistence type="inferred from homology"/>
<dbReference type="InterPro" id="IPR028088">
    <property type="entry name" value="Spt6_HTH_DNA-bd_dom"/>
</dbReference>
<dbReference type="SUPFAM" id="SSF55550">
    <property type="entry name" value="SH2 domain"/>
    <property type="match status" value="1"/>
</dbReference>
<feature type="region of interest" description="Disordered" evidence="11">
    <location>
        <begin position="1513"/>
        <end position="1558"/>
    </location>
</feature>
<keyword evidence="5" id="KW-0158">Chromosome</keyword>
<dbReference type="Gene3D" id="1.10.3500.10">
    <property type="entry name" value="Tex N-terminal region-like"/>
    <property type="match status" value="1"/>
</dbReference>
<feature type="region of interest" description="Disordered" evidence="11">
    <location>
        <begin position="1"/>
        <end position="263"/>
    </location>
</feature>
<dbReference type="InterPro" id="IPR023319">
    <property type="entry name" value="Tex-like_HTH_dom_sf"/>
</dbReference>
<keyword evidence="7 10" id="KW-0804">Transcription</keyword>
<feature type="compositionally biased region" description="Basic and acidic residues" evidence="11">
    <location>
        <begin position="241"/>
        <end position="252"/>
    </location>
</feature>
<feature type="compositionally biased region" description="Basic residues" evidence="11">
    <location>
        <begin position="154"/>
        <end position="170"/>
    </location>
</feature>
<feature type="compositionally biased region" description="Acidic residues" evidence="11">
    <location>
        <begin position="64"/>
        <end position="75"/>
    </location>
</feature>
<evidence type="ECO:0000256" key="7">
    <source>
        <dbReference type="ARBA" id="ARBA00023163"/>
    </source>
</evidence>
<evidence type="ECO:0000256" key="2">
    <source>
        <dbReference type="ARBA" id="ARBA00004286"/>
    </source>
</evidence>
<dbReference type="GO" id="GO:0031491">
    <property type="term" value="F:nucleosome binding"/>
    <property type="evidence" value="ECO:0007669"/>
    <property type="project" value="TreeGrafter"/>
</dbReference>
<dbReference type="InterPro" id="IPR041692">
    <property type="entry name" value="HHH_9"/>
</dbReference>
<evidence type="ECO:0000256" key="10">
    <source>
        <dbReference type="PIRNR" id="PIRNR036947"/>
    </source>
</evidence>
<organism evidence="13 14">
    <name type="scientific">Rhodotorula taiwanensis</name>
    <dbReference type="NCBI Taxonomy" id="741276"/>
    <lineage>
        <taxon>Eukaryota</taxon>
        <taxon>Fungi</taxon>
        <taxon>Dikarya</taxon>
        <taxon>Basidiomycota</taxon>
        <taxon>Pucciniomycotina</taxon>
        <taxon>Microbotryomycetes</taxon>
        <taxon>Sporidiobolales</taxon>
        <taxon>Sporidiobolaceae</taxon>
        <taxon>Rhodotorula</taxon>
    </lineage>
</organism>
<dbReference type="FunFam" id="3.30.505.10:FF:000056">
    <property type="entry name" value="Transcription elongation factor Spt6"/>
    <property type="match status" value="1"/>
</dbReference>
<keyword evidence="14" id="KW-1185">Reference proteome</keyword>
<dbReference type="Proteomes" id="UP000237144">
    <property type="component" value="Unassembled WGS sequence"/>
</dbReference>
<dbReference type="STRING" id="741276.A0A2S5BFU0"/>
<dbReference type="SUPFAM" id="SSF158832">
    <property type="entry name" value="Tex N-terminal region-like"/>
    <property type="match status" value="1"/>
</dbReference>
<dbReference type="InterPro" id="IPR028231">
    <property type="entry name" value="Spt6_YqgF"/>
</dbReference>
<feature type="region of interest" description="Disordered" evidence="11">
    <location>
        <begin position="1571"/>
        <end position="1614"/>
    </location>
</feature>
<evidence type="ECO:0000259" key="12">
    <source>
        <dbReference type="PROSITE" id="PS50126"/>
    </source>
</evidence>
<feature type="region of interest" description="Disordered" evidence="11">
    <location>
        <begin position="1075"/>
        <end position="1094"/>
    </location>
</feature>
<dbReference type="InterPro" id="IPR049540">
    <property type="entry name" value="Spt6-like_S1"/>
</dbReference>
<feature type="compositionally biased region" description="Acidic residues" evidence="11">
    <location>
        <begin position="202"/>
        <end position="216"/>
    </location>
</feature>
<protein>
    <recommendedName>
        <fullName evidence="4 10">Transcription elongation factor Spt6</fullName>
    </recommendedName>
</protein>
<accession>A0A2S5BFU0</accession>
<evidence type="ECO:0000256" key="6">
    <source>
        <dbReference type="ARBA" id="ARBA00022999"/>
    </source>
</evidence>
<dbReference type="GO" id="GO:0008023">
    <property type="term" value="C:transcription elongation factor complex"/>
    <property type="evidence" value="ECO:0007669"/>
    <property type="project" value="TreeGrafter"/>
</dbReference>
<dbReference type="GO" id="GO:0005694">
    <property type="term" value="C:chromosome"/>
    <property type="evidence" value="ECO:0007669"/>
    <property type="project" value="UniProtKB-SubCell"/>
</dbReference>
<dbReference type="InterPro" id="IPR003029">
    <property type="entry name" value="S1_domain"/>
</dbReference>
<evidence type="ECO:0000256" key="8">
    <source>
        <dbReference type="ARBA" id="ARBA00023242"/>
    </source>
</evidence>
<dbReference type="InterPro" id="IPR055179">
    <property type="entry name" value="Tex-like_central_region"/>
</dbReference>
<feature type="compositionally biased region" description="Low complexity" evidence="11">
    <location>
        <begin position="1549"/>
        <end position="1558"/>
    </location>
</feature>
<dbReference type="InterPro" id="IPR042066">
    <property type="entry name" value="Spt6_death-like"/>
</dbReference>
<feature type="compositionally biased region" description="Acidic residues" evidence="11">
    <location>
        <begin position="39"/>
        <end position="51"/>
    </location>
</feature>
<dbReference type="FunFam" id="1.10.10.2740:FF:000002">
    <property type="entry name" value="Transcription elongation factor Spt6"/>
    <property type="match status" value="1"/>
</dbReference>
<dbReference type="SUPFAM" id="SSF47781">
    <property type="entry name" value="RuvA domain 2-like"/>
    <property type="match status" value="2"/>
</dbReference>
<dbReference type="InterPro" id="IPR000980">
    <property type="entry name" value="SH2"/>
</dbReference>
<feature type="compositionally biased region" description="Acidic residues" evidence="11">
    <location>
        <begin position="133"/>
        <end position="146"/>
    </location>
</feature>
<dbReference type="InterPro" id="IPR035420">
    <property type="entry name" value="Spt6_SH2"/>
</dbReference>
<dbReference type="Pfam" id="PF14635">
    <property type="entry name" value="HHH_7"/>
    <property type="match status" value="1"/>
</dbReference>
<gene>
    <name evidence="13" type="ORF">BMF94_1257</name>
</gene>
<dbReference type="Gene3D" id="1.10.150.850">
    <property type="entry name" value="Spt6, helix-hairpin-helix domain"/>
    <property type="match status" value="1"/>
</dbReference>
<dbReference type="SMART" id="SM00252">
    <property type="entry name" value="SH2"/>
    <property type="match status" value="1"/>
</dbReference>
<dbReference type="GO" id="GO:0042393">
    <property type="term" value="F:histone binding"/>
    <property type="evidence" value="ECO:0007669"/>
    <property type="project" value="TreeGrafter"/>
</dbReference>
<comment type="function">
    <text evidence="9">Histone H3-H4 chaperone that plays a role in maintenance of chromatin structure during RNA polymerase II transcription elongation thereby repressing transcription initiation from cryptic promoters. Mediates the reassembly of nucleosomes onto the promoters of at least a selected set of genes during repression; the nucleosome reassembly is essential for transcriptional repression. Essential for viability.</text>
</comment>
<dbReference type="SUPFAM" id="SSF53098">
    <property type="entry name" value="Ribonuclease H-like"/>
    <property type="match status" value="1"/>
</dbReference>
<comment type="caution">
    <text evidence="13">The sequence shown here is derived from an EMBL/GenBank/DDBJ whole genome shotgun (WGS) entry which is preliminary data.</text>
</comment>
<dbReference type="Pfam" id="PF14632">
    <property type="entry name" value="SPT6_acidic"/>
    <property type="match status" value="1"/>
</dbReference>
<evidence type="ECO:0000256" key="11">
    <source>
        <dbReference type="SAM" id="MobiDB-lite"/>
    </source>
</evidence>
<dbReference type="OrthoDB" id="995477at2759"/>
<dbReference type="Pfam" id="PF22706">
    <property type="entry name" value="Tex_central_region"/>
    <property type="match status" value="1"/>
</dbReference>
<dbReference type="CDD" id="cd09918">
    <property type="entry name" value="SH2_Nterm_SPT6_like"/>
    <property type="match status" value="1"/>
</dbReference>
<dbReference type="Pfam" id="PF14639">
    <property type="entry name" value="YqgF"/>
    <property type="match status" value="1"/>
</dbReference>
<dbReference type="Pfam" id="PF14641">
    <property type="entry name" value="HTH_44"/>
    <property type="match status" value="1"/>
</dbReference>
<feature type="compositionally biased region" description="Gly residues" evidence="11">
    <location>
        <begin position="1579"/>
        <end position="1595"/>
    </location>
</feature>
<keyword evidence="6" id="KW-0727">SH2 domain</keyword>
<dbReference type="Gene3D" id="3.30.505.10">
    <property type="entry name" value="SH2 domain"/>
    <property type="match status" value="2"/>
</dbReference>
<dbReference type="Pfam" id="PF14633">
    <property type="entry name" value="SH2_2"/>
    <property type="match status" value="1"/>
</dbReference>
<dbReference type="EMBL" id="PJQD01000013">
    <property type="protein sequence ID" value="POY75635.1"/>
    <property type="molecule type" value="Genomic_DNA"/>
</dbReference>
<dbReference type="Pfam" id="PF17674">
    <property type="entry name" value="HHH_9"/>
    <property type="match status" value="1"/>
</dbReference>
<evidence type="ECO:0000256" key="3">
    <source>
        <dbReference type="ARBA" id="ARBA00009253"/>
    </source>
</evidence>
<dbReference type="Gene3D" id="1.10.10.650">
    <property type="entry name" value="RuvA domain 2-like"/>
    <property type="match status" value="1"/>
</dbReference>
<comment type="similarity">
    <text evidence="3 10">Belongs to the SPT6 family.</text>
</comment>
<feature type="region of interest" description="Disordered" evidence="11">
    <location>
        <begin position="520"/>
        <end position="540"/>
    </location>
</feature>
<dbReference type="InterPro" id="IPR017072">
    <property type="entry name" value="TF_Spt6"/>
</dbReference>
<evidence type="ECO:0000256" key="9">
    <source>
        <dbReference type="ARBA" id="ARBA00093389"/>
    </source>
</evidence>
<evidence type="ECO:0000256" key="5">
    <source>
        <dbReference type="ARBA" id="ARBA00022454"/>
    </source>
</evidence>
<evidence type="ECO:0000256" key="1">
    <source>
        <dbReference type="ARBA" id="ARBA00004123"/>
    </source>
</evidence>
<dbReference type="GO" id="GO:0034728">
    <property type="term" value="P:nucleosome organization"/>
    <property type="evidence" value="ECO:0007669"/>
    <property type="project" value="TreeGrafter"/>
</dbReference>
<dbReference type="PIRSF" id="PIRSF036947">
    <property type="entry name" value="Spt6"/>
    <property type="match status" value="1"/>
</dbReference>
<dbReference type="PANTHER" id="PTHR10145">
    <property type="entry name" value="TRANSCRIPTION ELONGATION FACTOR SPT6"/>
    <property type="match status" value="1"/>
</dbReference>
<evidence type="ECO:0000313" key="13">
    <source>
        <dbReference type="EMBL" id="POY75635.1"/>
    </source>
</evidence>
<dbReference type="InterPro" id="IPR023323">
    <property type="entry name" value="Tex-like_dom_sf"/>
</dbReference>
<feature type="compositionally biased region" description="Basic residues" evidence="11">
    <location>
        <begin position="91"/>
        <end position="105"/>
    </location>
</feature>
<reference evidence="13 14" key="1">
    <citation type="journal article" date="2018" name="Front. Microbiol.">
        <title>Prospects for Fungal Bioremediation of Acidic Radioactive Waste Sites: Characterization and Genome Sequence of Rhodotorula taiwanensis MD1149.</title>
        <authorList>
            <person name="Tkavc R."/>
            <person name="Matrosova V.Y."/>
            <person name="Grichenko O.E."/>
            <person name="Gostincar C."/>
            <person name="Volpe R.P."/>
            <person name="Klimenkova P."/>
            <person name="Gaidamakova E.K."/>
            <person name="Zhou C.E."/>
            <person name="Stewart B.J."/>
            <person name="Lyman M.G."/>
            <person name="Malfatti S.A."/>
            <person name="Rubinfeld B."/>
            <person name="Courtot M."/>
            <person name="Singh J."/>
            <person name="Dalgard C.L."/>
            <person name="Hamilton T."/>
            <person name="Frey K.G."/>
            <person name="Gunde-Cimerman N."/>
            <person name="Dugan L."/>
            <person name="Daly M.J."/>
        </authorList>
    </citation>
    <scope>NUCLEOTIDE SEQUENCE [LARGE SCALE GENOMIC DNA]</scope>
    <source>
        <strain evidence="13 14">MD1149</strain>
    </source>
</reference>
<dbReference type="Pfam" id="PF21710">
    <property type="entry name" value="Spt6_S1"/>
    <property type="match status" value="1"/>
</dbReference>
<evidence type="ECO:0000256" key="4">
    <source>
        <dbReference type="ARBA" id="ARBA00020248"/>
    </source>
</evidence>
<evidence type="ECO:0000313" key="14">
    <source>
        <dbReference type="Proteomes" id="UP000237144"/>
    </source>
</evidence>
<dbReference type="PROSITE" id="PS50126">
    <property type="entry name" value="S1"/>
    <property type="match status" value="1"/>
</dbReference>
<dbReference type="InterPro" id="IPR010994">
    <property type="entry name" value="RuvA_2-like"/>
</dbReference>
<dbReference type="GO" id="GO:0140673">
    <property type="term" value="P:transcription elongation-coupled chromatin remodeling"/>
    <property type="evidence" value="ECO:0007669"/>
    <property type="project" value="InterPro"/>
</dbReference>
<feature type="compositionally biased region" description="Acidic residues" evidence="11">
    <location>
        <begin position="109"/>
        <end position="122"/>
    </location>
</feature>
<sequence length="1614" mass="179934">MADVAPAGDGGSPRQRGDSDVDMQPADSDSRRKNRAYDDQDEDGDEEDDEGIDLRPGAGSPGDSSEEEETDSEEEREIRKGFIVDEDESRRRRRHRKKKRSRKHAKTEEGEEGEGAAGDGDEGSSRKRRKDSDDEDEALDEDDLELLQENLGIRRSKPKGKLRRLRRRRSVGSDDDAASPPRGLNDIFADDDAAADQVENLFDADEMAGFIEDDTDDSRSQAGDSDEDRDDARERRNRKQKERERRKAESAAKRKRGGLGGGRLEGVSVEAWQEVAEVFGNGQEYAWAMDDEDDDEPKPKDLKDIFEPSEIASRMLTEADEKIRTTDVPERQQLASVGLPGFDINDEGDLQPLIPEREIATAAIWASDKISREATQMFLLRDADGNRSPLYQPFVKAVEAVLRFINIDLLEPPHIWHHRSDYIIHAPPGEQQALLLHEHDLWKLASLSIKYRALMARRKEFEEQYRPLQTQDLHLAEILEQAGSVEDMMDALGWLSLRYGDELALAKQAKTEDLDGAEQQVGEDGLPLPQAVVGTGAAGPKRMKRAVRDNEYDTARKSVVKKFADLVGMSVAEVAMDVSMQQKTNFPDDPEKSPLDLADEYVVAPDFPVKERVIEAAETILVTEFGHEPILRKEARRYIRDFGVVSVRPTANGQSKIDRLNPFYAFKYLKNKPVAEFMRSPQWMQILAAEAEGLVQSEITLPEQALEKFLGDLQRIYLSDFSSTIADEWNALRSKILDRASREHLFPQAITWARNMLKEESEDVVGAACKDKLEARLDAAPYKRADDTMEAGQVPSVLAISSGRGDPKRDSIVGVFLDTDGHFREHIKIDNLFDPEEKQREAFTDLLKRRRPQVVVVGGYSSATMQLLDNFRNFAARVTQELLDEGVEDDNELDEGYDATETAARKANRAAFESTYVHDEVARIYQNSARATLEFPDLSTLGKYCIGLARYAQSPLNEYAALGQDLGALSYSPNQKYLSKEKVDQWLERALIEVTNRVGVDINRCVRSAYYAHLLPYVSGLGPRKAEALLKKINGIGGTLSTRQGLVLHGLTTKNIFVNVAGFLRIRQDDLDADLGRDAENSEDPDPLDDTRIHPEDYDVARKMAADAMDYDEEDLEGAPPSKAVLDLFNDDVSKLNDLALDEFAAELTKVLNAPKRFVLYQIREELQQPFSEKRSEFKVPNAEERFTMWTGETRRTLDAGYIIPVRVLRVSQDESVLVRLDCGIDGMVGHEYRTDGQVLTRLTPGQTLQAMVMKVDYEALRVELTTRESFLQAGDLGQRQVTTDTWFDTSAAEADQQVAAKSSQKTAGGRAKRVIKHPNFQDISAGKAEEFLAGMQRGDCVIRPSSREDHLAVTWKVDEGIYQHLAVHELNKPNEYSLGTQLRVSDKHRYSDLDELIDAHIKQMARKVTELTSNDRFKGSQESLDKYLTTWTLANPGKSIYAFGWNSDRKKAGQVVLGFRTNERAPISRWDVAIVPEGYMLKGQVHGDVQSLVGLPEVNAFKHAYQYSMQNGPRAGGAAAPQTGYGGRTPGYPGAPGSRTPNPAMQQGRATPMGAGAPAPGGYGAGYYNGGRTPMNGYSGGRTPMGGPPQGSYGGPPQSGMGSGRTPLPPSYR</sequence>
<keyword evidence="8 10" id="KW-0539">Nucleus</keyword>
<dbReference type="GO" id="GO:0003677">
    <property type="term" value="F:DNA binding"/>
    <property type="evidence" value="ECO:0007669"/>
    <property type="project" value="InterPro"/>
</dbReference>
<comment type="subcellular location">
    <subcellularLocation>
        <location evidence="2">Chromosome</location>
    </subcellularLocation>
    <subcellularLocation>
        <location evidence="1 10">Nucleus</location>
    </subcellularLocation>
</comment>
<dbReference type="InterPro" id="IPR035019">
    <property type="entry name" value="Spt6_SH2_N"/>
</dbReference>
<dbReference type="PANTHER" id="PTHR10145:SF6">
    <property type="entry name" value="TRANSCRIPTION ELONGATION FACTOR SPT6"/>
    <property type="match status" value="1"/>
</dbReference>
<feature type="compositionally biased region" description="Basic and acidic residues" evidence="11">
    <location>
        <begin position="28"/>
        <end position="38"/>
    </location>
</feature>
<comment type="function">
    <text evidence="10">Plays a role in maintenance of chromatin structure during RNA polymerase II transcription elongation thereby repressing transcription initiation from cryptic promoters. Mediates the reassembly of nucleosomes onto the promoters of at least a selected set of genes during repression; the nucleosome reassembly is essential for transcriptional repression.</text>
</comment>
<dbReference type="InterPro" id="IPR032706">
    <property type="entry name" value="Spt6_HHH"/>
</dbReference>
<dbReference type="InterPro" id="IPR012337">
    <property type="entry name" value="RNaseH-like_sf"/>
</dbReference>
<feature type="domain" description="S1 motif" evidence="12">
    <location>
        <begin position="1201"/>
        <end position="1268"/>
    </location>
</feature>